<protein>
    <submittedName>
        <fullName evidence="1">Uncharacterized protein</fullName>
    </submittedName>
</protein>
<organism evidence="1 2">
    <name type="scientific">Jiangella anatolica</name>
    <dbReference type="NCBI Taxonomy" id="2670374"/>
    <lineage>
        <taxon>Bacteria</taxon>
        <taxon>Bacillati</taxon>
        <taxon>Actinomycetota</taxon>
        <taxon>Actinomycetes</taxon>
        <taxon>Jiangellales</taxon>
        <taxon>Jiangellaceae</taxon>
        <taxon>Jiangella</taxon>
    </lineage>
</organism>
<reference evidence="1 2" key="1">
    <citation type="submission" date="2018-01" db="EMBL/GenBank/DDBJ databases">
        <title>Draft genome sequence of Jiangella sp. GTF31.</title>
        <authorList>
            <person name="Sahin N."/>
            <person name="Ay H."/>
            <person name="Saygin H."/>
        </authorList>
    </citation>
    <scope>NUCLEOTIDE SEQUENCE [LARGE SCALE GENOMIC DNA]</scope>
    <source>
        <strain evidence="1 2">GTF31</strain>
    </source>
</reference>
<dbReference type="EMBL" id="POTW01000044">
    <property type="protein sequence ID" value="PZF82106.1"/>
    <property type="molecule type" value="Genomic_DNA"/>
</dbReference>
<evidence type="ECO:0000313" key="2">
    <source>
        <dbReference type="Proteomes" id="UP000248764"/>
    </source>
</evidence>
<dbReference type="Proteomes" id="UP000248764">
    <property type="component" value="Unassembled WGS sequence"/>
</dbReference>
<sequence length="97" mass="10928">MHDQLTAWSTGRFGEPRWYKDPGRLLSDRGRQDVAEARRRATARGRIAHHEPIHNRPLREQHVAAMTAANWICPVSAGWMAGLSSVPQVLERRPGPA</sequence>
<comment type="caution">
    <text evidence="1">The sequence shown here is derived from an EMBL/GenBank/DDBJ whole genome shotgun (WGS) entry which is preliminary data.</text>
</comment>
<dbReference type="AlphaFoldDB" id="A0A2W2C8K6"/>
<proteinExistence type="predicted"/>
<name>A0A2W2C8K6_9ACTN</name>
<gene>
    <name evidence="1" type="ORF">C1I92_18005</name>
</gene>
<evidence type="ECO:0000313" key="1">
    <source>
        <dbReference type="EMBL" id="PZF82106.1"/>
    </source>
</evidence>
<dbReference type="RefSeq" id="WP_146605187.1">
    <property type="nucleotide sequence ID" value="NZ_POTW01000044.1"/>
</dbReference>
<accession>A0A2W2C8K6</accession>
<keyword evidence="2" id="KW-1185">Reference proteome</keyword>